<dbReference type="GO" id="GO:0006397">
    <property type="term" value="P:mRNA processing"/>
    <property type="evidence" value="ECO:0007669"/>
    <property type="project" value="UniProtKB-KW"/>
</dbReference>
<dbReference type="HOGENOM" id="CLU_011511_4_0_1"/>
<evidence type="ECO:0000256" key="13">
    <source>
        <dbReference type="PIRSR" id="PIRSR018425-1"/>
    </source>
</evidence>
<feature type="binding site" evidence="13">
    <location>
        <position position="89"/>
    </location>
    <ligand>
        <name>ATP</name>
        <dbReference type="ChEBI" id="CHEBI:30616"/>
    </ligand>
</feature>
<evidence type="ECO:0000313" key="18">
    <source>
        <dbReference type="EnsemblMetazoa" id="SMAR004337-PA"/>
    </source>
</evidence>
<comment type="function">
    <text evidence="12">Polymerase that creates the 3'-poly(A) tail of mRNA's.</text>
</comment>
<keyword evidence="5 12" id="KW-0808">Transferase</keyword>
<comment type="subcellular location">
    <subcellularLocation>
        <location evidence="2 12">Nucleus</location>
    </subcellularLocation>
</comment>
<evidence type="ECO:0000313" key="19">
    <source>
        <dbReference type="Proteomes" id="UP000014500"/>
    </source>
</evidence>
<sequence>MEPPTLEMSSAICLSQPKRIDIERSKKLENHLKQQGIFETETESKHRREVVRKLNKLFKNWIINIRKIPNDKIGGKVCPFGSYRLGVHTKGADIDALCVAPMRIDRTDFFTSFFQLLSQQPEVSQLRSIEESFVPLIKMDFDGIEVDLLFAKLNLEQLPETLDLRDTSHLKNLDQKCARSLNGCRVTDEILNLVPNKDNFRLALRAIKLWAKRRGVYSNVLGYLGGVSWAMLVAKTCQLYPNASASVIVHKFFLVFSKWKWPNPVLLKTPEVNNLGYQVWDPRVNKSDRYHSMPIITPSYPQQNSTFNVSKSTRQVIVDELTVGLGVTNDIMIGQADWTKLFEEKNFFGDFRHFVVLTASTEYKEDLCEWCGLIESRIRHLVTVFDKNQFVKVARVSPKTYPGLDVAGIGNESCLWFIGIIFEQFENLNVDLTYDVHYFSENLLKLAENLNRKGDINVRYVKKKELCNYLSAEVLKASGIRCADGVVKVSRKRKRICHTEELPISKKVCGDEKRQPSLVFGELDDGCTPEPVKRWFVGKPIKLNLLRKS</sequence>
<dbReference type="PANTHER" id="PTHR10682:SF10">
    <property type="entry name" value="POLYNUCLEOTIDE ADENYLYLTRANSFERASE"/>
    <property type="match status" value="1"/>
</dbReference>
<evidence type="ECO:0000256" key="9">
    <source>
        <dbReference type="ARBA" id="ARBA00022842"/>
    </source>
</evidence>
<evidence type="ECO:0000256" key="8">
    <source>
        <dbReference type="ARBA" id="ARBA00022840"/>
    </source>
</evidence>
<dbReference type="OMA" id="EWKWPQP"/>
<evidence type="ECO:0000256" key="6">
    <source>
        <dbReference type="ARBA" id="ARBA00022723"/>
    </source>
</evidence>
<dbReference type="Gene3D" id="1.10.1410.10">
    <property type="match status" value="1"/>
</dbReference>
<reference evidence="19" key="1">
    <citation type="submission" date="2011-05" db="EMBL/GenBank/DDBJ databases">
        <authorList>
            <person name="Richards S.R."/>
            <person name="Qu J."/>
            <person name="Jiang H."/>
            <person name="Jhangiani S.N."/>
            <person name="Agravi P."/>
            <person name="Goodspeed R."/>
            <person name="Gross S."/>
            <person name="Mandapat C."/>
            <person name="Jackson L."/>
            <person name="Mathew T."/>
            <person name="Pu L."/>
            <person name="Thornton R."/>
            <person name="Saada N."/>
            <person name="Wilczek-Boney K.B."/>
            <person name="Lee S."/>
            <person name="Kovar C."/>
            <person name="Wu Y."/>
            <person name="Scherer S.E."/>
            <person name="Worley K.C."/>
            <person name="Muzny D.M."/>
            <person name="Gibbs R."/>
        </authorList>
    </citation>
    <scope>NUCLEOTIDE SEQUENCE</scope>
    <source>
        <strain evidence="19">Brora</strain>
    </source>
</reference>
<feature type="binding site" evidence="14">
    <location>
        <position position="95"/>
    </location>
    <ligand>
        <name>Mg(2+)</name>
        <dbReference type="ChEBI" id="CHEBI:18420"/>
        <label>1</label>
        <note>catalytic</note>
    </ligand>
</feature>
<evidence type="ECO:0000256" key="14">
    <source>
        <dbReference type="PIRSR" id="PIRSR018425-2"/>
    </source>
</evidence>
<feature type="binding site" evidence="13">
    <location>
        <position position="217"/>
    </location>
    <ligand>
        <name>ATP</name>
        <dbReference type="ChEBI" id="CHEBI:30616"/>
    </ligand>
</feature>
<dbReference type="PhylomeDB" id="T1IT92"/>
<evidence type="ECO:0000259" key="16">
    <source>
        <dbReference type="Pfam" id="PF04928"/>
    </source>
</evidence>
<dbReference type="STRING" id="126957.T1IT92"/>
<keyword evidence="8 12" id="KW-0067">ATP-binding</keyword>
<dbReference type="AlphaFoldDB" id="T1IT92"/>
<dbReference type="InterPro" id="IPR048840">
    <property type="entry name" value="PolA_pol_NTPase"/>
</dbReference>
<feature type="domain" description="Poly(A) polymerase central" evidence="16">
    <location>
        <begin position="199"/>
        <end position="344"/>
    </location>
</feature>
<feature type="domain" description="Poly(A) polymerase RNA-binding" evidence="15">
    <location>
        <begin position="346"/>
        <end position="402"/>
    </location>
</feature>
<comment type="cofactor">
    <cofactor evidence="1">
        <name>Mn(2+)</name>
        <dbReference type="ChEBI" id="CHEBI:29035"/>
    </cofactor>
</comment>
<comment type="cofactor">
    <cofactor evidence="14">
        <name>Mg(2+)</name>
        <dbReference type="ChEBI" id="CHEBI:18420"/>
    </cofactor>
    <text evidence="14">Binds 2 magnesium ions. Also active with manganese.</text>
</comment>
<feature type="binding site" evidence="13">
    <location>
        <begin position="226"/>
        <end position="227"/>
    </location>
    <ligand>
        <name>ATP</name>
        <dbReference type="ChEBI" id="CHEBI:30616"/>
    </ligand>
</feature>
<evidence type="ECO:0000256" key="1">
    <source>
        <dbReference type="ARBA" id="ARBA00001936"/>
    </source>
</evidence>
<dbReference type="CDD" id="cd05402">
    <property type="entry name" value="NT_PAP_TUTase"/>
    <property type="match status" value="1"/>
</dbReference>
<feature type="binding site" evidence="14">
    <location>
        <position position="147"/>
    </location>
    <ligand>
        <name>Mg(2+)</name>
        <dbReference type="ChEBI" id="CHEBI:18420"/>
        <label>2</label>
        <note>catalytic</note>
    </ligand>
</feature>
<comment type="similarity">
    <text evidence="3 12">Belongs to the poly(A) polymerase family.</text>
</comment>
<dbReference type="EC" id="2.7.7.19" evidence="12"/>
<dbReference type="PANTHER" id="PTHR10682">
    <property type="entry name" value="POLY A POLYMERASE"/>
    <property type="match status" value="1"/>
</dbReference>
<keyword evidence="19" id="KW-1185">Reference proteome</keyword>
<evidence type="ECO:0000256" key="3">
    <source>
        <dbReference type="ARBA" id="ARBA00010912"/>
    </source>
</evidence>
<dbReference type="PIRSF" id="PIRSF018425">
    <property type="entry name" value="PolyA_polymerase"/>
    <property type="match status" value="1"/>
</dbReference>
<dbReference type="InterPro" id="IPR007010">
    <property type="entry name" value="PolA_pol_RNA-bd_dom"/>
</dbReference>
<comment type="catalytic activity">
    <reaction evidence="11 12">
        <text>RNA(n) + ATP = RNA(n)-3'-adenine ribonucleotide + diphosphate</text>
        <dbReference type="Rhea" id="RHEA:11332"/>
        <dbReference type="Rhea" id="RHEA-COMP:14527"/>
        <dbReference type="Rhea" id="RHEA-COMP:17347"/>
        <dbReference type="ChEBI" id="CHEBI:30616"/>
        <dbReference type="ChEBI" id="CHEBI:33019"/>
        <dbReference type="ChEBI" id="CHEBI:140395"/>
        <dbReference type="ChEBI" id="CHEBI:173115"/>
        <dbReference type="EC" id="2.7.7.19"/>
    </reaction>
</comment>
<dbReference type="SUPFAM" id="SSF55003">
    <property type="entry name" value="PAP/Archaeal CCA-adding enzyme, C-terminal domain"/>
    <property type="match status" value="1"/>
</dbReference>
<dbReference type="GO" id="GO:0046872">
    <property type="term" value="F:metal ion binding"/>
    <property type="evidence" value="ECO:0007669"/>
    <property type="project" value="UniProtKB-KW"/>
</dbReference>
<reference evidence="18" key="2">
    <citation type="submission" date="2015-02" db="UniProtKB">
        <authorList>
            <consortium name="EnsemblMetazoa"/>
        </authorList>
    </citation>
    <scope>IDENTIFICATION</scope>
</reference>
<evidence type="ECO:0000259" key="17">
    <source>
        <dbReference type="Pfam" id="PF20750"/>
    </source>
</evidence>
<evidence type="ECO:0000256" key="5">
    <source>
        <dbReference type="ARBA" id="ARBA00022679"/>
    </source>
</evidence>
<dbReference type="InterPro" id="IPR011068">
    <property type="entry name" value="NuclTrfase_I-like_C"/>
</dbReference>
<keyword evidence="9 14" id="KW-0460">Magnesium</keyword>
<keyword evidence="4 12" id="KW-0507">mRNA processing</keyword>
<dbReference type="InterPro" id="IPR043519">
    <property type="entry name" value="NT_sf"/>
</dbReference>
<evidence type="ECO:0000256" key="2">
    <source>
        <dbReference type="ARBA" id="ARBA00004123"/>
    </source>
</evidence>
<dbReference type="InterPro" id="IPR007012">
    <property type="entry name" value="PolA_pol_cen_dom"/>
</dbReference>
<keyword evidence="6 14" id="KW-0479">Metal-binding</keyword>
<dbReference type="Pfam" id="PF04926">
    <property type="entry name" value="PAP_RNA-bind"/>
    <property type="match status" value="1"/>
</dbReference>
<dbReference type="InterPro" id="IPR014492">
    <property type="entry name" value="PolyA_polymerase"/>
</dbReference>
<feature type="domain" description="Poly(A) polymerase nucleotidyltransferase" evidence="17">
    <location>
        <begin position="8"/>
        <end position="194"/>
    </location>
</feature>
<dbReference type="Gene3D" id="3.30.460.10">
    <property type="entry name" value="Beta Polymerase, domain 2"/>
    <property type="match status" value="1"/>
</dbReference>
<dbReference type="FunFam" id="1.10.1410.10:FF:000001">
    <property type="entry name" value="Putative poly(A) polymerase gamma"/>
    <property type="match status" value="1"/>
</dbReference>
<feature type="binding site" evidence="14">
    <location>
        <position position="95"/>
    </location>
    <ligand>
        <name>Mg(2+)</name>
        <dbReference type="ChEBI" id="CHEBI:18420"/>
        <label>2</label>
        <note>catalytic</note>
    </ligand>
</feature>
<keyword evidence="7 12" id="KW-0547">Nucleotide-binding</keyword>
<dbReference type="GO" id="GO:1990817">
    <property type="term" value="F:poly(A) RNA polymerase activity"/>
    <property type="evidence" value="ECO:0007669"/>
    <property type="project" value="UniProtKB-UniRule"/>
</dbReference>
<evidence type="ECO:0000256" key="11">
    <source>
        <dbReference type="ARBA" id="ARBA00048830"/>
    </source>
</evidence>
<dbReference type="EMBL" id="JH431476">
    <property type="status" value="NOT_ANNOTATED_CDS"/>
    <property type="molecule type" value="Genomic_DNA"/>
</dbReference>
<evidence type="ECO:0000256" key="10">
    <source>
        <dbReference type="ARBA" id="ARBA00023242"/>
    </source>
</evidence>
<dbReference type="Pfam" id="PF04928">
    <property type="entry name" value="PAP_central"/>
    <property type="match status" value="1"/>
</dbReference>
<dbReference type="GO" id="GO:0003723">
    <property type="term" value="F:RNA binding"/>
    <property type="evidence" value="ECO:0007669"/>
    <property type="project" value="UniProtKB-UniRule"/>
</dbReference>
<dbReference type="GO" id="GO:0005524">
    <property type="term" value="F:ATP binding"/>
    <property type="evidence" value="ECO:0007669"/>
    <property type="project" value="UniProtKB-UniRule"/>
</dbReference>
<feature type="binding site" evidence="14">
    <location>
        <position position="93"/>
    </location>
    <ligand>
        <name>Mg(2+)</name>
        <dbReference type="ChEBI" id="CHEBI:18420"/>
        <label>1</label>
        <note>catalytic</note>
    </ligand>
</feature>
<feature type="binding site" evidence="13">
    <location>
        <position position="147"/>
    </location>
    <ligand>
        <name>ATP</name>
        <dbReference type="ChEBI" id="CHEBI:30616"/>
    </ligand>
</feature>
<dbReference type="Gene3D" id="3.30.70.590">
    <property type="entry name" value="Poly(A) polymerase predicted RNA binding domain"/>
    <property type="match status" value="1"/>
</dbReference>
<evidence type="ECO:0000256" key="4">
    <source>
        <dbReference type="ARBA" id="ARBA00022664"/>
    </source>
</evidence>
<organism evidence="18 19">
    <name type="scientific">Strigamia maritima</name>
    <name type="common">European centipede</name>
    <name type="synonym">Geophilus maritimus</name>
    <dbReference type="NCBI Taxonomy" id="126957"/>
    <lineage>
        <taxon>Eukaryota</taxon>
        <taxon>Metazoa</taxon>
        <taxon>Ecdysozoa</taxon>
        <taxon>Arthropoda</taxon>
        <taxon>Myriapoda</taxon>
        <taxon>Chilopoda</taxon>
        <taxon>Pleurostigmophora</taxon>
        <taxon>Geophilomorpha</taxon>
        <taxon>Linotaeniidae</taxon>
        <taxon>Strigamia</taxon>
    </lineage>
</organism>
<evidence type="ECO:0000256" key="12">
    <source>
        <dbReference type="PIRNR" id="PIRNR018425"/>
    </source>
</evidence>
<dbReference type="Proteomes" id="UP000014500">
    <property type="component" value="Unassembled WGS sequence"/>
</dbReference>
<dbReference type="SUPFAM" id="SSF81301">
    <property type="entry name" value="Nucleotidyltransferase"/>
    <property type="match status" value="1"/>
</dbReference>
<dbReference type="GO" id="GO:0005634">
    <property type="term" value="C:nucleus"/>
    <property type="evidence" value="ECO:0007669"/>
    <property type="project" value="UniProtKB-SubCell"/>
</dbReference>
<feature type="binding site" evidence="14">
    <location>
        <position position="93"/>
    </location>
    <ligand>
        <name>Mg(2+)</name>
        <dbReference type="ChEBI" id="CHEBI:18420"/>
        <label>2</label>
        <note>catalytic</note>
    </ligand>
</feature>
<name>T1IT92_STRMM</name>
<evidence type="ECO:0000256" key="7">
    <source>
        <dbReference type="ARBA" id="ARBA00022741"/>
    </source>
</evidence>
<keyword evidence="10 12" id="KW-0539">Nucleus</keyword>
<feature type="binding site" evidence="13">
    <location>
        <begin position="93"/>
        <end position="95"/>
    </location>
    <ligand>
        <name>ATP</name>
        <dbReference type="ChEBI" id="CHEBI:30616"/>
    </ligand>
</feature>
<dbReference type="SUPFAM" id="SSF81631">
    <property type="entry name" value="PAP/OAS1 substrate-binding domain"/>
    <property type="match status" value="1"/>
</dbReference>
<dbReference type="GO" id="GO:0031123">
    <property type="term" value="P:RNA 3'-end processing"/>
    <property type="evidence" value="ECO:0007669"/>
    <property type="project" value="InterPro"/>
</dbReference>
<dbReference type="EnsemblMetazoa" id="SMAR004337-RA">
    <property type="protein sequence ID" value="SMAR004337-PA"/>
    <property type="gene ID" value="SMAR004337"/>
</dbReference>
<dbReference type="Pfam" id="PF20750">
    <property type="entry name" value="PAP_NTPase"/>
    <property type="match status" value="1"/>
</dbReference>
<accession>T1IT92</accession>
<proteinExistence type="inferred from homology"/>
<feature type="binding site" evidence="13">
    <location>
        <position position="208"/>
    </location>
    <ligand>
        <name>ATP</name>
        <dbReference type="ChEBI" id="CHEBI:30616"/>
    </ligand>
</feature>
<feature type="binding site" evidence="13">
    <location>
        <begin position="80"/>
        <end position="82"/>
    </location>
    <ligand>
        <name>ATP</name>
        <dbReference type="ChEBI" id="CHEBI:30616"/>
    </ligand>
</feature>
<dbReference type="FunFam" id="3.30.460.10:FF:000002">
    <property type="entry name" value="Poly(A) polymerase alpha, putative"/>
    <property type="match status" value="1"/>
</dbReference>
<dbReference type="eggNOG" id="KOG2245">
    <property type="taxonomic scope" value="Eukaryota"/>
</dbReference>
<protein>
    <recommendedName>
        <fullName evidence="12">Poly(A) polymerase</fullName>
        <ecNumber evidence="12">2.7.7.19</ecNumber>
    </recommendedName>
</protein>
<evidence type="ECO:0000259" key="15">
    <source>
        <dbReference type="Pfam" id="PF04926"/>
    </source>
</evidence>